<keyword evidence="8 11" id="KW-0413">Isomerase</keyword>
<evidence type="ECO:0000313" key="15">
    <source>
        <dbReference type="EMBL" id="AUM11181.1"/>
    </source>
</evidence>
<dbReference type="Gene3D" id="3.30.70.1050">
    <property type="entry name" value="Trigger factor ribosome-binding domain"/>
    <property type="match status" value="1"/>
</dbReference>
<keyword evidence="6 11" id="KW-0697">Rotamase</keyword>
<dbReference type="PIRSF" id="PIRSF003095">
    <property type="entry name" value="Trigger_factor"/>
    <property type="match status" value="1"/>
</dbReference>
<evidence type="ECO:0000256" key="5">
    <source>
        <dbReference type="ARBA" id="ARBA00022618"/>
    </source>
</evidence>
<protein>
    <recommendedName>
        <fullName evidence="4 11">Trigger factor</fullName>
        <shortName evidence="11">TF</shortName>
        <ecNumber evidence="3 11">5.2.1.8</ecNumber>
    </recommendedName>
    <alternativeName>
        <fullName evidence="10 11">PPIase</fullName>
    </alternativeName>
</protein>
<dbReference type="InterPro" id="IPR001179">
    <property type="entry name" value="PPIase_FKBP_dom"/>
</dbReference>
<dbReference type="PANTHER" id="PTHR30560">
    <property type="entry name" value="TRIGGER FACTOR CHAPERONE AND PEPTIDYL-PROLYL CIS/TRANS ISOMERASE"/>
    <property type="match status" value="1"/>
</dbReference>
<evidence type="ECO:0000256" key="11">
    <source>
        <dbReference type="HAMAP-Rule" id="MF_00303"/>
    </source>
</evidence>
<dbReference type="AlphaFoldDB" id="A0A2K9LG93"/>
<dbReference type="InterPro" id="IPR036611">
    <property type="entry name" value="Trigger_fac_ribosome-bd_sf"/>
</dbReference>
<dbReference type="GO" id="GO:0051301">
    <property type="term" value="P:cell division"/>
    <property type="evidence" value="ECO:0007669"/>
    <property type="project" value="UniProtKB-KW"/>
</dbReference>
<dbReference type="GO" id="GO:0003755">
    <property type="term" value="F:peptidyl-prolyl cis-trans isomerase activity"/>
    <property type="evidence" value="ECO:0007669"/>
    <property type="project" value="UniProtKB-UniRule"/>
</dbReference>
<dbReference type="InterPro" id="IPR005215">
    <property type="entry name" value="Trig_fac"/>
</dbReference>
<accession>A0A2K9LG93</accession>
<sequence>MQVSVETTSGLERRLTVGVPADKIDTAVDEKLKDAAQRVRIDGFRPGKVPLKEVRRRFGKSIREEVIGEVVSNSFYDAVTKESLNPAGYPSIERTKDEPGHDLEFVATFEVYPEVQVQGLDKISVVRPIAEIEESDIDAMIERLREQRASFAEVERAAADGDQVNINFEGTKEGVAFDGGTAEGQDLVLGSGSMIPGFEDGIVGMSKGDEKVIDVTFPEDYHSEELKGQPVQFKITVNSVSARSLPEVNEEFIKNFTQKDDSNLDEFRVEIRKNMERELKNAVKNRVKKAVMDGVLEHNELDVPKALLDSEINRQRQQMLQQFGGGQNFDMSMLPAELFEGQANRAVKLALVLGELIKDKEIKADATRVRSTIEEMAQPYENPEQVVAYYYENEQMLQQVEAMVLEDQVVDVILEQATVADQKMSYEEAVKQPQDEAE</sequence>
<dbReference type="InterPro" id="IPR008880">
    <property type="entry name" value="Trigger_fac_C"/>
</dbReference>
<dbReference type="HAMAP" id="MF_00303">
    <property type="entry name" value="Trigger_factor_Tig"/>
    <property type="match status" value="1"/>
</dbReference>
<dbReference type="RefSeq" id="WP_101892521.1">
    <property type="nucleotide sequence ID" value="NZ_CP022684.1"/>
</dbReference>
<keyword evidence="5 11" id="KW-0132">Cell division</keyword>
<evidence type="ECO:0000259" key="14">
    <source>
        <dbReference type="PROSITE" id="PS50059"/>
    </source>
</evidence>
<evidence type="ECO:0000256" key="3">
    <source>
        <dbReference type="ARBA" id="ARBA00013194"/>
    </source>
</evidence>
<dbReference type="PROSITE" id="PS50059">
    <property type="entry name" value="FKBP_PPIASE"/>
    <property type="match status" value="1"/>
</dbReference>
<dbReference type="SUPFAM" id="SSF109998">
    <property type="entry name" value="Triger factor/SurA peptide-binding domain-like"/>
    <property type="match status" value="1"/>
</dbReference>
<feature type="domain" description="PPIase FKBP-type" evidence="14">
    <location>
        <begin position="161"/>
        <end position="251"/>
    </location>
</feature>
<evidence type="ECO:0000256" key="6">
    <source>
        <dbReference type="ARBA" id="ARBA00023110"/>
    </source>
</evidence>
<dbReference type="EC" id="5.2.1.8" evidence="3 11"/>
<proteinExistence type="inferred from homology"/>
<dbReference type="GO" id="GO:0051083">
    <property type="term" value="P:'de novo' cotranslational protein folding"/>
    <property type="evidence" value="ECO:0007669"/>
    <property type="project" value="TreeGrafter"/>
</dbReference>
<dbReference type="Gene3D" id="1.10.3120.10">
    <property type="entry name" value="Trigger factor, C-terminal domain"/>
    <property type="match status" value="1"/>
</dbReference>
<keyword evidence="16" id="KW-1185">Reference proteome</keyword>
<evidence type="ECO:0000256" key="1">
    <source>
        <dbReference type="ARBA" id="ARBA00000971"/>
    </source>
</evidence>
<comment type="subcellular location">
    <subcellularLocation>
        <location evidence="11">Cytoplasm</location>
    </subcellularLocation>
    <text evidence="11">About half TF is bound to the ribosome near the polypeptide exit tunnel while the other half is free in the cytoplasm.</text>
</comment>
<dbReference type="Pfam" id="PF05698">
    <property type="entry name" value="Trigger_C"/>
    <property type="match status" value="1"/>
</dbReference>
<evidence type="ECO:0000256" key="8">
    <source>
        <dbReference type="ARBA" id="ARBA00023235"/>
    </source>
</evidence>
<comment type="catalytic activity">
    <reaction evidence="1 11 12">
        <text>[protein]-peptidylproline (omega=180) = [protein]-peptidylproline (omega=0)</text>
        <dbReference type="Rhea" id="RHEA:16237"/>
        <dbReference type="Rhea" id="RHEA-COMP:10747"/>
        <dbReference type="Rhea" id="RHEA-COMP:10748"/>
        <dbReference type="ChEBI" id="CHEBI:83833"/>
        <dbReference type="ChEBI" id="CHEBI:83834"/>
        <dbReference type="EC" id="5.2.1.8"/>
    </reaction>
</comment>
<name>A0A2K9LG93_9GAMM</name>
<evidence type="ECO:0000256" key="12">
    <source>
        <dbReference type="PROSITE-ProRule" id="PRU00277"/>
    </source>
</evidence>
<dbReference type="GO" id="GO:0005737">
    <property type="term" value="C:cytoplasm"/>
    <property type="evidence" value="ECO:0007669"/>
    <property type="project" value="UniProtKB-SubCell"/>
</dbReference>
<comment type="similarity">
    <text evidence="2 11 13">Belongs to the FKBP-type PPIase family. Tig subfamily.</text>
</comment>
<evidence type="ECO:0000256" key="9">
    <source>
        <dbReference type="ARBA" id="ARBA00023306"/>
    </source>
</evidence>
<dbReference type="InterPro" id="IPR008881">
    <property type="entry name" value="Trigger_fac_ribosome-bd_bac"/>
</dbReference>
<evidence type="ECO:0000256" key="13">
    <source>
        <dbReference type="RuleBase" id="RU003914"/>
    </source>
</evidence>
<keyword evidence="11" id="KW-0963">Cytoplasm</keyword>
<dbReference type="InterPro" id="IPR027304">
    <property type="entry name" value="Trigger_fact/SurA_dom_sf"/>
</dbReference>
<comment type="function">
    <text evidence="11">Involved in protein export. Acts as a chaperone by maintaining the newly synthesized protein in an open conformation. Functions as a peptidyl-prolyl cis-trans isomerase.</text>
</comment>
<dbReference type="PANTHER" id="PTHR30560:SF3">
    <property type="entry name" value="TRIGGER FACTOR-LIKE PROTEIN TIG, CHLOROPLASTIC"/>
    <property type="match status" value="1"/>
</dbReference>
<dbReference type="GO" id="GO:0043335">
    <property type="term" value="P:protein unfolding"/>
    <property type="evidence" value="ECO:0007669"/>
    <property type="project" value="TreeGrafter"/>
</dbReference>
<dbReference type="SUPFAM" id="SSF102735">
    <property type="entry name" value="Trigger factor ribosome-binding domain"/>
    <property type="match status" value="1"/>
</dbReference>
<organism evidence="15 16">
    <name type="scientific">Ketobacter alkanivorans</name>
    <dbReference type="NCBI Taxonomy" id="1917421"/>
    <lineage>
        <taxon>Bacteria</taxon>
        <taxon>Pseudomonadati</taxon>
        <taxon>Pseudomonadota</taxon>
        <taxon>Gammaproteobacteria</taxon>
        <taxon>Pseudomonadales</taxon>
        <taxon>Ketobacteraceae</taxon>
        <taxon>Ketobacter</taxon>
    </lineage>
</organism>
<evidence type="ECO:0000256" key="2">
    <source>
        <dbReference type="ARBA" id="ARBA00005464"/>
    </source>
</evidence>
<dbReference type="EMBL" id="CP022684">
    <property type="protein sequence ID" value="AUM11181.1"/>
    <property type="molecule type" value="Genomic_DNA"/>
</dbReference>
<reference evidence="16" key="1">
    <citation type="submission" date="2017-08" db="EMBL/GenBank/DDBJ databases">
        <title>Direct submision.</title>
        <authorList>
            <person name="Kim S.-J."/>
            <person name="Rhee S.-K."/>
        </authorList>
    </citation>
    <scope>NUCLEOTIDE SEQUENCE [LARGE SCALE GENOMIC DNA]</scope>
    <source>
        <strain evidence="16">GI5</strain>
    </source>
</reference>
<evidence type="ECO:0000256" key="4">
    <source>
        <dbReference type="ARBA" id="ARBA00016902"/>
    </source>
</evidence>
<dbReference type="InterPro" id="IPR046357">
    <property type="entry name" value="PPIase_dom_sf"/>
</dbReference>
<dbReference type="NCBIfam" id="TIGR00115">
    <property type="entry name" value="tig"/>
    <property type="match status" value="1"/>
</dbReference>
<dbReference type="GO" id="GO:0015031">
    <property type="term" value="P:protein transport"/>
    <property type="evidence" value="ECO:0007669"/>
    <property type="project" value="UniProtKB-UniRule"/>
</dbReference>
<keyword evidence="9 11" id="KW-0131">Cell cycle</keyword>
<dbReference type="GO" id="GO:0044183">
    <property type="term" value="F:protein folding chaperone"/>
    <property type="evidence" value="ECO:0007669"/>
    <property type="project" value="TreeGrafter"/>
</dbReference>
<dbReference type="Gene3D" id="3.10.50.40">
    <property type="match status" value="1"/>
</dbReference>
<evidence type="ECO:0000313" key="16">
    <source>
        <dbReference type="Proteomes" id="UP000235116"/>
    </source>
</evidence>
<dbReference type="KEGG" id="kak:Kalk_01480"/>
<keyword evidence="7 11" id="KW-0143">Chaperone</keyword>
<dbReference type="SUPFAM" id="SSF54534">
    <property type="entry name" value="FKBP-like"/>
    <property type="match status" value="1"/>
</dbReference>
<comment type="domain">
    <text evidence="11">Consists of 3 domains; the N-terminus binds the ribosome, the middle domain has PPIase activity, while the C-terminus has intrinsic chaperone activity on its own.</text>
</comment>
<evidence type="ECO:0000256" key="10">
    <source>
        <dbReference type="ARBA" id="ARBA00029986"/>
    </source>
</evidence>
<dbReference type="Pfam" id="PF00254">
    <property type="entry name" value="FKBP_C"/>
    <property type="match status" value="1"/>
</dbReference>
<evidence type="ECO:0000256" key="7">
    <source>
        <dbReference type="ARBA" id="ARBA00023186"/>
    </source>
</evidence>
<dbReference type="GO" id="GO:0043022">
    <property type="term" value="F:ribosome binding"/>
    <property type="evidence" value="ECO:0007669"/>
    <property type="project" value="TreeGrafter"/>
</dbReference>
<dbReference type="OrthoDB" id="9767721at2"/>
<dbReference type="Pfam" id="PF05697">
    <property type="entry name" value="Trigger_N"/>
    <property type="match status" value="1"/>
</dbReference>
<dbReference type="Proteomes" id="UP000235116">
    <property type="component" value="Chromosome"/>
</dbReference>
<gene>
    <name evidence="11" type="primary">tig</name>
    <name evidence="15" type="ORF">Kalk_01480</name>
</gene>
<dbReference type="InterPro" id="IPR037041">
    <property type="entry name" value="Trigger_fac_C_sf"/>
</dbReference>
<dbReference type="FunFam" id="3.10.50.40:FF:000001">
    <property type="entry name" value="Trigger factor"/>
    <property type="match status" value="1"/>
</dbReference>